<keyword evidence="7 10" id="KW-1133">Transmembrane helix</keyword>
<dbReference type="PANTHER" id="PTHR21072">
    <property type="entry name" value="GPI TRANSAMIDASE COMPONENT PIG-S"/>
    <property type="match status" value="1"/>
</dbReference>
<evidence type="ECO:0000256" key="2">
    <source>
        <dbReference type="ARBA" id="ARBA00004687"/>
    </source>
</evidence>
<evidence type="ECO:0000256" key="6">
    <source>
        <dbReference type="ARBA" id="ARBA00022824"/>
    </source>
</evidence>
<comment type="subcellular location">
    <subcellularLocation>
        <location evidence="1">Endoplasmic reticulum membrane</location>
        <topology evidence="1">Multi-pass membrane protein</topology>
    </subcellularLocation>
</comment>
<dbReference type="PANTHER" id="PTHR21072:SF13">
    <property type="entry name" value="GPI TRANSAMIDASE COMPONENT PIG-S"/>
    <property type="match status" value="1"/>
</dbReference>
<keyword evidence="8 10" id="KW-0472">Membrane</keyword>
<sequence>MDRDGLRNPSTIFFQHDNVRRSIISSYWIVIFLALPLWWKTTSIERLSLPSSEVYAQGDAQRQFQLPVRIALDSAFTQKDSSLLSTLQTRIRSGVGESALDIQVSTSGVAEEGAYVVLPSESQEAAIEGKKLFYPLEKASGTLAFTLLNEDSSGGQVVDSWDVLNAISHHITPLTSALSILHNFTIESQVQFYAPLAFEPQKISDDGTHGLTPEQLTVFINSAEWTLSSSSSNDPVLHFLLFVPSASRRPLRILNTEGVTTNSNSFLIPQWGGVVIANLPDTPPEVQLSVTDLKPVFSTFSQQLLTLLGVPRLPNGISTRHATQPTSWQIDTLLRHRTIENVARTSDTLRSTVSLVEQIPNMPVGEKVRNDVRDALKTLGGLSSSSSSLNLTGILQQSSRALTRSQKAFFHPGMLALLYFPAEHKYAVYTPLFASAIIPLVAAAMREVAAWRRQRREARTQAGQARQ</sequence>
<proteinExistence type="inferred from homology"/>
<accession>A0ABR3FBX6</accession>
<comment type="similarity">
    <text evidence="3">Belongs to the PIGS family.</text>
</comment>
<feature type="transmembrane region" description="Helical" evidence="10">
    <location>
        <begin position="21"/>
        <end position="39"/>
    </location>
</feature>
<feature type="transmembrane region" description="Helical" evidence="10">
    <location>
        <begin position="426"/>
        <end position="445"/>
    </location>
</feature>
<dbReference type="InterPro" id="IPR019540">
    <property type="entry name" value="PtdIno-glycan_biosynth_class_S"/>
</dbReference>
<comment type="caution">
    <text evidence="11">The sequence shown here is derived from an EMBL/GenBank/DDBJ whole genome shotgun (WGS) entry which is preliminary data.</text>
</comment>
<evidence type="ECO:0000313" key="12">
    <source>
        <dbReference type="Proteomes" id="UP001465976"/>
    </source>
</evidence>
<evidence type="ECO:0000313" key="11">
    <source>
        <dbReference type="EMBL" id="KAL0572815.1"/>
    </source>
</evidence>
<evidence type="ECO:0000256" key="1">
    <source>
        <dbReference type="ARBA" id="ARBA00004477"/>
    </source>
</evidence>
<dbReference type="Pfam" id="PF10510">
    <property type="entry name" value="PIG-S"/>
    <property type="match status" value="2"/>
</dbReference>
<gene>
    <name evidence="11" type="primary">GPI17_1</name>
    <name evidence="11" type="ORF">V5O48_009143</name>
</gene>
<evidence type="ECO:0000256" key="5">
    <source>
        <dbReference type="ARBA" id="ARBA00022692"/>
    </source>
</evidence>
<evidence type="ECO:0000256" key="3">
    <source>
        <dbReference type="ARBA" id="ARBA00005316"/>
    </source>
</evidence>
<keyword evidence="4" id="KW-0337">GPI-anchor biosynthesis</keyword>
<organism evidence="11 12">
    <name type="scientific">Marasmius crinis-equi</name>
    <dbReference type="NCBI Taxonomy" id="585013"/>
    <lineage>
        <taxon>Eukaryota</taxon>
        <taxon>Fungi</taxon>
        <taxon>Dikarya</taxon>
        <taxon>Basidiomycota</taxon>
        <taxon>Agaricomycotina</taxon>
        <taxon>Agaricomycetes</taxon>
        <taxon>Agaricomycetidae</taxon>
        <taxon>Agaricales</taxon>
        <taxon>Marasmiineae</taxon>
        <taxon>Marasmiaceae</taxon>
        <taxon>Marasmius</taxon>
    </lineage>
</organism>
<dbReference type="EMBL" id="JBAHYK010000579">
    <property type="protein sequence ID" value="KAL0572815.1"/>
    <property type="molecule type" value="Genomic_DNA"/>
</dbReference>
<evidence type="ECO:0000256" key="8">
    <source>
        <dbReference type="ARBA" id="ARBA00023136"/>
    </source>
</evidence>
<keyword evidence="6" id="KW-0256">Endoplasmic reticulum</keyword>
<evidence type="ECO:0000256" key="4">
    <source>
        <dbReference type="ARBA" id="ARBA00022502"/>
    </source>
</evidence>
<evidence type="ECO:0000256" key="10">
    <source>
        <dbReference type="SAM" id="Phobius"/>
    </source>
</evidence>
<evidence type="ECO:0000256" key="9">
    <source>
        <dbReference type="ARBA" id="ARBA00023180"/>
    </source>
</evidence>
<keyword evidence="12" id="KW-1185">Reference proteome</keyword>
<reference evidence="11 12" key="1">
    <citation type="submission" date="2024-02" db="EMBL/GenBank/DDBJ databases">
        <title>A draft genome for the cacao thread blight pathogen Marasmius crinis-equi.</title>
        <authorList>
            <person name="Cohen S.P."/>
            <person name="Baruah I.K."/>
            <person name="Amoako-Attah I."/>
            <person name="Bukari Y."/>
            <person name="Meinhardt L.W."/>
            <person name="Bailey B.A."/>
        </authorList>
    </citation>
    <scope>NUCLEOTIDE SEQUENCE [LARGE SCALE GENOMIC DNA]</scope>
    <source>
        <strain evidence="11 12">GH-76</strain>
    </source>
</reference>
<protein>
    <submittedName>
        <fullName evidence="11">GPI transamidase component</fullName>
    </submittedName>
</protein>
<name>A0ABR3FBX6_9AGAR</name>
<keyword evidence="5 10" id="KW-0812">Transmembrane</keyword>
<evidence type="ECO:0000256" key="7">
    <source>
        <dbReference type="ARBA" id="ARBA00022989"/>
    </source>
</evidence>
<comment type="pathway">
    <text evidence="2">Glycolipid biosynthesis; glycosylphosphatidylinositol-anchor biosynthesis.</text>
</comment>
<dbReference type="Proteomes" id="UP001465976">
    <property type="component" value="Unassembled WGS sequence"/>
</dbReference>
<keyword evidence="9" id="KW-0325">Glycoprotein</keyword>